<comment type="caution">
    <text evidence="3">The sequence shown here is derived from an EMBL/GenBank/DDBJ whole genome shotgun (WGS) entry which is preliminary data.</text>
</comment>
<dbReference type="Pfam" id="PF07883">
    <property type="entry name" value="Cupin_2"/>
    <property type="match status" value="1"/>
</dbReference>
<feature type="compositionally biased region" description="Basic and acidic residues" evidence="1">
    <location>
        <begin position="174"/>
        <end position="190"/>
    </location>
</feature>
<dbReference type="EMBL" id="BACD03000058">
    <property type="protein sequence ID" value="GAO52062.1"/>
    <property type="molecule type" value="Genomic_DNA"/>
</dbReference>
<feature type="domain" description="Cupin type-2" evidence="2">
    <location>
        <begin position="84"/>
        <end position="152"/>
    </location>
</feature>
<accession>A0A0E9NQA9</accession>
<evidence type="ECO:0000313" key="4">
    <source>
        <dbReference type="Proteomes" id="UP000033140"/>
    </source>
</evidence>
<gene>
    <name evidence="3" type="ORF">G7K_6149-t1</name>
</gene>
<organism evidence="3 4">
    <name type="scientific">Saitoella complicata (strain BCRC 22490 / CBS 7301 / JCM 7358 / NBRC 10748 / NRRL Y-17804)</name>
    <dbReference type="NCBI Taxonomy" id="698492"/>
    <lineage>
        <taxon>Eukaryota</taxon>
        <taxon>Fungi</taxon>
        <taxon>Dikarya</taxon>
        <taxon>Ascomycota</taxon>
        <taxon>Taphrinomycotina</taxon>
        <taxon>Taphrinomycotina incertae sedis</taxon>
        <taxon>Saitoella</taxon>
    </lineage>
</organism>
<dbReference type="PANTHER" id="PTHR43346">
    <property type="entry name" value="LIGAND BINDING DOMAIN PROTEIN, PUTATIVE (AFU_ORTHOLOGUE AFUA_6G14370)-RELATED"/>
    <property type="match status" value="1"/>
</dbReference>
<evidence type="ECO:0000259" key="2">
    <source>
        <dbReference type="Pfam" id="PF07883"/>
    </source>
</evidence>
<dbReference type="PANTHER" id="PTHR43346:SF1">
    <property type="entry name" value="QUERCETIN 2,3-DIOXYGENASE-RELATED"/>
    <property type="match status" value="1"/>
</dbReference>
<reference evidence="3 4" key="1">
    <citation type="journal article" date="2011" name="J. Gen. Appl. Microbiol.">
        <title>Draft genome sequencing of the enigmatic yeast Saitoella complicata.</title>
        <authorList>
            <person name="Nishida H."/>
            <person name="Hamamoto M."/>
            <person name="Sugiyama J."/>
        </authorList>
    </citation>
    <scope>NUCLEOTIDE SEQUENCE [LARGE SCALE GENOMIC DNA]</scope>
    <source>
        <strain evidence="3 4">NRRL Y-17804</strain>
    </source>
</reference>
<evidence type="ECO:0000313" key="3">
    <source>
        <dbReference type="EMBL" id="GAO52062.1"/>
    </source>
</evidence>
<dbReference type="CDD" id="cd02223">
    <property type="entry name" value="cupin_Bh2720-like"/>
    <property type="match status" value="1"/>
</dbReference>
<proteinExistence type="predicted"/>
<dbReference type="InterPro" id="IPR011051">
    <property type="entry name" value="RmlC_Cupin_sf"/>
</dbReference>
<dbReference type="InterPro" id="IPR014710">
    <property type="entry name" value="RmlC-like_jellyroll"/>
</dbReference>
<dbReference type="InterPro" id="IPR013096">
    <property type="entry name" value="Cupin_2"/>
</dbReference>
<dbReference type="OMA" id="PKNEMVY"/>
<sequence length="190" mass="20739">MIRSITALTTATRSAIRSRATTPTLRSQIRTMAVSKNVVGSLPPSYESAPEEGKMQHYNIAKLAESSGKFRRVIWTGTHSQLVIMTVPVGGDIGQEVHHVDQHLSFLSGVGKAIINGESRPVSPGDLVVVPAGSEHNFINTGETPMVLYTVYAPAEHMEKTVHETKEEGDELEEAGKDEPPEWAQPEKKE</sequence>
<name>A0A0E9NQA9_SAICN</name>
<dbReference type="SUPFAM" id="SSF51182">
    <property type="entry name" value="RmlC-like cupins"/>
    <property type="match status" value="1"/>
</dbReference>
<dbReference type="Gene3D" id="2.60.120.10">
    <property type="entry name" value="Jelly Rolls"/>
    <property type="match status" value="1"/>
</dbReference>
<evidence type="ECO:0000256" key="1">
    <source>
        <dbReference type="SAM" id="MobiDB-lite"/>
    </source>
</evidence>
<dbReference type="AlphaFoldDB" id="A0A0E9NQA9"/>
<dbReference type="InterPro" id="IPR052538">
    <property type="entry name" value="Flavonoid_dioxygenase-like"/>
</dbReference>
<reference evidence="3 4" key="2">
    <citation type="journal article" date="2014" name="J. Gen. Appl. Microbiol.">
        <title>The early diverging ascomycetous budding yeast Saitoella complicata has three histone deacetylases belonging to the Clr6, Hos2, and Rpd3 lineages.</title>
        <authorList>
            <person name="Nishida H."/>
            <person name="Matsumoto T."/>
            <person name="Kondo S."/>
            <person name="Hamamoto M."/>
            <person name="Yoshikawa H."/>
        </authorList>
    </citation>
    <scope>NUCLEOTIDE SEQUENCE [LARGE SCALE GENOMIC DNA]</scope>
    <source>
        <strain evidence="3 4">NRRL Y-17804</strain>
    </source>
</reference>
<feature type="region of interest" description="Disordered" evidence="1">
    <location>
        <begin position="160"/>
        <end position="190"/>
    </location>
</feature>
<dbReference type="Proteomes" id="UP000033140">
    <property type="component" value="Unassembled WGS sequence"/>
</dbReference>
<reference evidence="3 4" key="3">
    <citation type="journal article" date="2015" name="Genome Announc.">
        <title>Draft Genome Sequence of the Archiascomycetous Yeast Saitoella complicata.</title>
        <authorList>
            <person name="Yamauchi K."/>
            <person name="Kondo S."/>
            <person name="Hamamoto M."/>
            <person name="Takahashi Y."/>
            <person name="Ogura Y."/>
            <person name="Hayashi T."/>
            <person name="Nishida H."/>
        </authorList>
    </citation>
    <scope>NUCLEOTIDE SEQUENCE [LARGE SCALE GENOMIC DNA]</scope>
    <source>
        <strain evidence="3 4">NRRL Y-17804</strain>
    </source>
</reference>
<protein>
    <recommendedName>
        <fullName evidence="2">Cupin type-2 domain-containing protein</fullName>
    </recommendedName>
</protein>
<keyword evidence="4" id="KW-1185">Reference proteome</keyword>